<dbReference type="InterPro" id="IPR008189">
    <property type="entry name" value="rRNA_ssu_MeTfrase_I"/>
</dbReference>
<evidence type="ECO:0000256" key="3">
    <source>
        <dbReference type="ARBA" id="ARBA00022603"/>
    </source>
</evidence>
<proteinExistence type="predicted"/>
<dbReference type="Gene3D" id="3.30.950.10">
    <property type="entry name" value="Methyltransferase, Cobalt-precorrin-4 Transmethylase, Domain 2"/>
    <property type="match status" value="1"/>
</dbReference>
<keyword evidence="3 7" id="KW-0489">Methyltransferase</keyword>
<dbReference type="OrthoDB" id="7061662at2"/>
<dbReference type="Pfam" id="PF00590">
    <property type="entry name" value="TP_methylase"/>
    <property type="match status" value="1"/>
</dbReference>
<dbReference type="Gene3D" id="3.40.1010.10">
    <property type="entry name" value="Cobalt-precorrin-4 Transmethylase, Domain 1"/>
    <property type="match status" value="1"/>
</dbReference>
<comment type="caution">
    <text evidence="7">The sequence shown here is derived from an EMBL/GenBank/DDBJ whole genome shotgun (WGS) entry which is preliminary data.</text>
</comment>
<name>A0A433SGT7_9BURK</name>
<dbReference type="AlphaFoldDB" id="A0A433SGT7"/>
<dbReference type="InterPro" id="IPR014776">
    <property type="entry name" value="4pyrrole_Mease_sub2"/>
</dbReference>
<keyword evidence="8" id="KW-1185">Reference proteome</keyword>
<keyword evidence="2" id="KW-0698">rRNA processing</keyword>
<reference evidence="7 8" key="1">
    <citation type="submission" date="2018-01" db="EMBL/GenBank/DDBJ databases">
        <title>Saezia sanguinis gen. nov., sp. nov., in the order Burkholderiales isolated from human blood.</title>
        <authorList>
            <person name="Medina-Pascual M.J."/>
            <person name="Valdezate S."/>
            <person name="Monzon S."/>
            <person name="Cuesta I."/>
            <person name="Carrasco G."/>
            <person name="Villalon P."/>
            <person name="Saez-Nieto J.A."/>
        </authorList>
    </citation>
    <scope>NUCLEOTIDE SEQUENCE [LARGE SCALE GENOMIC DNA]</scope>
    <source>
        <strain evidence="7 8">CNM695-12</strain>
    </source>
</reference>
<dbReference type="GO" id="GO:0008168">
    <property type="term" value="F:methyltransferase activity"/>
    <property type="evidence" value="ECO:0007669"/>
    <property type="project" value="UniProtKB-KW"/>
</dbReference>
<sequence>MADQNTATDTGVLWLVPAPLDFGTDSPIALDAIIPRDVIAQAAQITHWVVENAKTARAVLKRVNEISPLALPLQQMHMTELPRQVHKQGDAGFDARALMQPALQGNDIGLMSEAGLPAVADPGSSVVRAAHALHIPVRPLVGPSSILLALMGSGMNGQSFAFVGYLPVQADERARRISDLEKLALRFGQTQLFIETPYRNEAMMQTLLAALAPDTQLAVAAGVTLPGGWQHSMKVSAWKQEAQNGWKKLRLSAEQWKLPAVFAIGK</sequence>
<dbReference type="InterPro" id="IPR014777">
    <property type="entry name" value="4pyrrole_Mease_sub1"/>
</dbReference>
<evidence type="ECO:0000313" key="8">
    <source>
        <dbReference type="Proteomes" id="UP000286947"/>
    </source>
</evidence>
<accession>A0A433SGT7</accession>
<evidence type="ECO:0000256" key="5">
    <source>
        <dbReference type="ARBA" id="ARBA00022691"/>
    </source>
</evidence>
<dbReference type="EC" id="2.1.1.198" evidence="7"/>
<dbReference type="RefSeq" id="WP_126977772.1">
    <property type="nucleotide sequence ID" value="NZ_PQSP01000001.1"/>
</dbReference>
<evidence type="ECO:0000256" key="1">
    <source>
        <dbReference type="ARBA" id="ARBA00022490"/>
    </source>
</evidence>
<organism evidence="7 8">
    <name type="scientific">Saezia sanguinis</name>
    <dbReference type="NCBI Taxonomy" id="1965230"/>
    <lineage>
        <taxon>Bacteria</taxon>
        <taxon>Pseudomonadati</taxon>
        <taxon>Pseudomonadota</taxon>
        <taxon>Betaproteobacteria</taxon>
        <taxon>Burkholderiales</taxon>
        <taxon>Saeziaceae</taxon>
        <taxon>Saezia</taxon>
    </lineage>
</organism>
<feature type="domain" description="Tetrapyrrole methylase" evidence="6">
    <location>
        <begin position="47"/>
        <end position="226"/>
    </location>
</feature>
<dbReference type="PANTHER" id="PTHR46111">
    <property type="entry name" value="RIBOSOMAL RNA SMALL SUBUNIT METHYLTRANSFERASE I"/>
    <property type="match status" value="1"/>
</dbReference>
<keyword evidence="5" id="KW-0949">S-adenosyl-L-methionine</keyword>
<dbReference type="SUPFAM" id="SSF53790">
    <property type="entry name" value="Tetrapyrrole methylase"/>
    <property type="match status" value="1"/>
</dbReference>
<protein>
    <submittedName>
        <fullName evidence="7">Ribosomal RNA small subunit methyltransferase I</fullName>
        <ecNumber evidence="7">2.1.1.198</ecNumber>
    </submittedName>
</protein>
<dbReference type="InterPro" id="IPR000878">
    <property type="entry name" value="4pyrrol_Mease"/>
</dbReference>
<dbReference type="EMBL" id="PQSP01000001">
    <property type="protein sequence ID" value="RUS67963.1"/>
    <property type="molecule type" value="Genomic_DNA"/>
</dbReference>
<dbReference type="Proteomes" id="UP000286947">
    <property type="component" value="Unassembled WGS sequence"/>
</dbReference>
<evidence type="ECO:0000313" key="7">
    <source>
        <dbReference type="EMBL" id="RUS67963.1"/>
    </source>
</evidence>
<dbReference type="GO" id="GO:0006364">
    <property type="term" value="P:rRNA processing"/>
    <property type="evidence" value="ECO:0007669"/>
    <property type="project" value="UniProtKB-KW"/>
</dbReference>
<evidence type="ECO:0000256" key="4">
    <source>
        <dbReference type="ARBA" id="ARBA00022679"/>
    </source>
</evidence>
<dbReference type="CDD" id="cd11649">
    <property type="entry name" value="RsmI_like"/>
    <property type="match status" value="1"/>
</dbReference>
<keyword evidence="4 7" id="KW-0808">Transferase</keyword>
<keyword evidence="1" id="KW-0963">Cytoplasm</keyword>
<evidence type="ECO:0000256" key="2">
    <source>
        <dbReference type="ARBA" id="ARBA00022552"/>
    </source>
</evidence>
<evidence type="ECO:0000259" key="6">
    <source>
        <dbReference type="Pfam" id="PF00590"/>
    </source>
</evidence>
<dbReference type="InterPro" id="IPR035996">
    <property type="entry name" value="4pyrrol_Methylase_sf"/>
</dbReference>
<dbReference type="GO" id="GO:0032259">
    <property type="term" value="P:methylation"/>
    <property type="evidence" value="ECO:0007669"/>
    <property type="project" value="UniProtKB-KW"/>
</dbReference>
<dbReference type="PANTHER" id="PTHR46111:SF2">
    <property type="entry name" value="SAM-DEPENDENT METHYLTRANSFERASE"/>
    <property type="match status" value="1"/>
</dbReference>
<gene>
    <name evidence="7" type="primary">rsmI_1</name>
    <name evidence="7" type="ORF">CUZ56_00445</name>
</gene>